<dbReference type="EMBL" id="JANBPT010000381">
    <property type="protein sequence ID" value="KAJ1922667.1"/>
    <property type="molecule type" value="Genomic_DNA"/>
</dbReference>
<comment type="caution">
    <text evidence="5">The sequence shown here is derived from an EMBL/GenBank/DDBJ whole genome shotgun (WGS) entry which is preliminary data.</text>
</comment>
<evidence type="ECO:0000313" key="6">
    <source>
        <dbReference type="Proteomes" id="UP001150569"/>
    </source>
</evidence>
<evidence type="ECO:0000259" key="4">
    <source>
        <dbReference type="PROSITE" id="PS50102"/>
    </source>
</evidence>
<name>A0A9W8A7D7_9FUNG</name>
<dbReference type="PROSITE" id="PS50102">
    <property type="entry name" value="RRM"/>
    <property type="match status" value="1"/>
</dbReference>
<accession>A0A9W8A7D7</accession>
<feature type="compositionally biased region" description="Basic and acidic residues" evidence="3">
    <location>
        <begin position="93"/>
        <end position="107"/>
    </location>
</feature>
<organism evidence="5 6">
    <name type="scientific">Tieghemiomyces parasiticus</name>
    <dbReference type="NCBI Taxonomy" id="78921"/>
    <lineage>
        <taxon>Eukaryota</taxon>
        <taxon>Fungi</taxon>
        <taxon>Fungi incertae sedis</taxon>
        <taxon>Zoopagomycota</taxon>
        <taxon>Kickxellomycotina</taxon>
        <taxon>Dimargaritomycetes</taxon>
        <taxon>Dimargaritales</taxon>
        <taxon>Dimargaritaceae</taxon>
        <taxon>Tieghemiomyces</taxon>
    </lineage>
</organism>
<reference evidence="5" key="1">
    <citation type="submission" date="2022-07" db="EMBL/GenBank/DDBJ databases">
        <title>Phylogenomic reconstructions and comparative analyses of Kickxellomycotina fungi.</title>
        <authorList>
            <person name="Reynolds N.K."/>
            <person name="Stajich J.E."/>
            <person name="Barry K."/>
            <person name="Grigoriev I.V."/>
            <person name="Crous P."/>
            <person name="Smith M.E."/>
        </authorList>
    </citation>
    <scope>NUCLEOTIDE SEQUENCE</scope>
    <source>
        <strain evidence="5">RSA 861</strain>
    </source>
</reference>
<dbReference type="AlphaFoldDB" id="A0A9W8A7D7"/>
<dbReference type="GO" id="GO:0003729">
    <property type="term" value="F:mRNA binding"/>
    <property type="evidence" value="ECO:0007669"/>
    <property type="project" value="TreeGrafter"/>
</dbReference>
<evidence type="ECO:0000313" key="5">
    <source>
        <dbReference type="EMBL" id="KAJ1922667.1"/>
    </source>
</evidence>
<dbReference type="PANTHER" id="PTHR19965">
    <property type="entry name" value="RNA AND EXPORT FACTOR BINDING PROTEIN"/>
    <property type="match status" value="1"/>
</dbReference>
<dbReference type="GO" id="GO:0006406">
    <property type="term" value="P:mRNA export from nucleus"/>
    <property type="evidence" value="ECO:0007669"/>
    <property type="project" value="TreeGrafter"/>
</dbReference>
<dbReference type="GO" id="GO:0005634">
    <property type="term" value="C:nucleus"/>
    <property type="evidence" value="ECO:0007669"/>
    <property type="project" value="TreeGrafter"/>
</dbReference>
<dbReference type="InterPro" id="IPR025715">
    <property type="entry name" value="FoP_C"/>
</dbReference>
<feature type="compositionally biased region" description="Basic and acidic residues" evidence="3">
    <location>
        <begin position="29"/>
        <end position="45"/>
    </location>
</feature>
<keyword evidence="6" id="KW-1185">Reference proteome</keyword>
<dbReference type="InterPro" id="IPR035979">
    <property type="entry name" value="RBD_domain_sf"/>
</dbReference>
<evidence type="ECO:0000256" key="1">
    <source>
        <dbReference type="ARBA" id="ARBA00022884"/>
    </source>
</evidence>
<dbReference type="Pfam" id="PF00076">
    <property type="entry name" value="RRM_1"/>
    <property type="match status" value="1"/>
</dbReference>
<dbReference type="Pfam" id="PF13865">
    <property type="entry name" value="FoP_duplication"/>
    <property type="match status" value="1"/>
</dbReference>
<dbReference type="InterPro" id="IPR051229">
    <property type="entry name" value="ALYREF_mRNA_export"/>
</dbReference>
<dbReference type="SMART" id="SM00360">
    <property type="entry name" value="RRM"/>
    <property type="match status" value="1"/>
</dbReference>
<feature type="region of interest" description="Disordered" evidence="3">
    <location>
        <begin position="1"/>
        <end position="129"/>
    </location>
</feature>
<protein>
    <recommendedName>
        <fullName evidence="4">RRM domain-containing protein</fullName>
    </recommendedName>
</protein>
<dbReference type="OrthoDB" id="5597942at2759"/>
<feature type="compositionally biased region" description="Basic and acidic residues" evidence="3">
    <location>
        <begin position="302"/>
        <end position="313"/>
    </location>
</feature>
<keyword evidence="1 2" id="KW-0694">RNA-binding</keyword>
<dbReference type="Proteomes" id="UP001150569">
    <property type="component" value="Unassembled WGS sequence"/>
</dbReference>
<proteinExistence type="predicted"/>
<gene>
    <name evidence="5" type="ORF">IWQ60_006379</name>
</gene>
<dbReference type="InterPro" id="IPR012677">
    <property type="entry name" value="Nucleotide-bd_a/b_plait_sf"/>
</dbReference>
<feature type="domain" description="RRM" evidence="4">
    <location>
        <begin position="153"/>
        <end position="229"/>
    </location>
</feature>
<feature type="region of interest" description="Disordered" evidence="3">
    <location>
        <begin position="273"/>
        <end position="325"/>
    </location>
</feature>
<dbReference type="InterPro" id="IPR000504">
    <property type="entry name" value="RRM_dom"/>
</dbReference>
<dbReference type="PANTHER" id="PTHR19965:SF35">
    <property type="entry name" value="RNA ANNEALING PROTEIN YRA1"/>
    <property type="match status" value="1"/>
</dbReference>
<evidence type="ECO:0000256" key="3">
    <source>
        <dbReference type="SAM" id="MobiDB-lite"/>
    </source>
</evidence>
<dbReference type="Gene3D" id="3.30.70.330">
    <property type="match status" value="1"/>
</dbReference>
<dbReference type="CDD" id="cd00590">
    <property type="entry name" value="RRM_SF"/>
    <property type="match status" value="1"/>
</dbReference>
<sequence>MAPPIADPLAMSLDDIVTKEHRSRQSQRPRREGNAARSGRRDRDNNSGSPYRRQRRTLPADSGGRRNQRWQHDLYEEDDVGTSRRVVLADHSSSNRDHSASPEEGRSNNRRGGRGRDRHAPQPSAPVIDNPFLTAGPMPAPSGDETTAVTQTTMVFVDNLNRSAQEEDVAQEFRQIGPVKKIVMQFDLEGRSTGQAIVEFMTAQDAQQALTTLDGERVHGISSRSIHIRPYVGSVKSQPRLSHVSITGASSVFSRLGAAPLPDMATAPALRSADLSRRSAPGVTTCDLRQDRSGRSGSGARTSERRPAPSKEDLDAEMDSYMQEK</sequence>
<evidence type="ECO:0000256" key="2">
    <source>
        <dbReference type="PROSITE-ProRule" id="PRU00176"/>
    </source>
</evidence>
<dbReference type="SUPFAM" id="SSF54928">
    <property type="entry name" value="RNA-binding domain, RBD"/>
    <property type="match status" value="1"/>
</dbReference>